<accession>X0XKU6</accession>
<evidence type="ECO:0000259" key="4">
    <source>
        <dbReference type="Pfam" id="PF00764"/>
    </source>
</evidence>
<keyword evidence="1" id="KW-0436">Ligase</keyword>
<dbReference type="InterPro" id="IPR018223">
    <property type="entry name" value="Arginosuc_synth_CS"/>
</dbReference>
<dbReference type="PANTHER" id="PTHR11587">
    <property type="entry name" value="ARGININOSUCCINATE SYNTHASE"/>
    <property type="match status" value="1"/>
</dbReference>
<protein>
    <recommendedName>
        <fullName evidence="4">Arginosuccinate synthase-like N-terminal domain-containing protein</fullName>
    </recommendedName>
</protein>
<keyword evidence="3" id="KW-0067">ATP-binding</keyword>
<dbReference type="Gene3D" id="3.40.50.620">
    <property type="entry name" value="HUPs"/>
    <property type="match status" value="1"/>
</dbReference>
<dbReference type="UniPathway" id="UPA00068">
    <property type="reaction ID" value="UER00113"/>
</dbReference>
<reference evidence="5" key="1">
    <citation type="journal article" date="2014" name="Front. Microbiol.">
        <title>High frequency of phylogenetically diverse reductive dehalogenase-homologous genes in deep subseafloor sedimentary metagenomes.</title>
        <authorList>
            <person name="Kawai M."/>
            <person name="Futagami T."/>
            <person name="Toyoda A."/>
            <person name="Takaki Y."/>
            <person name="Nishi S."/>
            <person name="Hori S."/>
            <person name="Arai W."/>
            <person name="Tsubouchi T."/>
            <person name="Morono Y."/>
            <person name="Uchiyama I."/>
            <person name="Ito T."/>
            <person name="Fujiyama A."/>
            <person name="Inagaki F."/>
            <person name="Takami H."/>
        </authorList>
    </citation>
    <scope>NUCLEOTIDE SEQUENCE</scope>
    <source>
        <strain evidence="5">Expedition CK06-06</strain>
    </source>
</reference>
<keyword evidence="2" id="KW-0547">Nucleotide-binding</keyword>
<gene>
    <name evidence="5" type="ORF">S01H1_74482</name>
</gene>
<evidence type="ECO:0000313" key="5">
    <source>
        <dbReference type="EMBL" id="GAG37273.1"/>
    </source>
</evidence>
<dbReference type="Gene3D" id="3.90.1260.10">
    <property type="entry name" value="Argininosuccinate synthetase, chain A, domain 2"/>
    <property type="match status" value="1"/>
</dbReference>
<sequence length="74" mass="8122">MKKIILAYSGGLDTSCCVAWLKDRGFDVVTYTADLGQGINFSQLSKKAKGCGVSKAYIQDLRSRFVHSFVFPAL</sequence>
<evidence type="ECO:0000256" key="3">
    <source>
        <dbReference type="ARBA" id="ARBA00022840"/>
    </source>
</evidence>
<organism evidence="5">
    <name type="scientific">marine sediment metagenome</name>
    <dbReference type="NCBI Taxonomy" id="412755"/>
    <lineage>
        <taxon>unclassified sequences</taxon>
        <taxon>metagenomes</taxon>
        <taxon>ecological metagenomes</taxon>
    </lineage>
</organism>
<dbReference type="InterPro" id="IPR001518">
    <property type="entry name" value="Arginosuc_synth"/>
</dbReference>
<dbReference type="GO" id="GO:0006526">
    <property type="term" value="P:L-arginine biosynthetic process"/>
    <property type="evidence" value="ECO:0007669"/>
    <property type="project" value="UniProtKB-UniPathway"/>
</dbReference>
<dbReference type="PANTHER" id="PTHR11587:SF2">
    <property type="entry name" value="ARGININOSUCCINATE SYNTHASE"/>
    <property type="match status" value="1"/>
</dbReference>
<dbReference type="InterPro" id="IPR014729">
    <property type="entry name" value="Rossmann-like_a/b/a_fold"/>
</dbReference>
<dbReference type="InterPro" id="IPR024074">
    <property type="entry name" value="AS_cat/multimer_dom_body"/>
</dbReference>
<feature type="domain" description="Arginosuccinate synthase-like N-terminal" evidence="4">
    <location>
        <begin position="3"/>
        <end position="73"/>
    </location>
</feature>
<dbReference type="GO" id="GO:0000050">
    <property type="term" value="P:urea cycle"/>
    <property type="evidence" value="ECO:0007669"/>
    <property type="project" value="TreeGrafter"/>
</dbReference>
<dbReference type="SUPFAM" id="SSF52402">
    <property type="entry name" value="Adenine nucleotide alpha hydrolases-like"/>
    <property type="match status" value="1"/>
</dbReference>
<dbReference type="GO" id="GO:0005737">
    <property type="term" value="C:cytoplasm"/>
    <property type="evidence" value="ECO:0007669"/>
    <property type="project" value="TreeGrafter"/>
</dbReference>
<dbReference type="PROSITE" id="PS00564">
    <property type="entry name" value="ARGININOSUCCIN_SYN_1"/>
    <property type="match status" value="1"/>
</dbReference>
<dbReference type="GO" id="GO:0000053">
    <property type="term" value="P:argininosuccinate metabolic process"/>
    <property type="evidence" value="ECO:0007669"/>
    <property type="project" value="TreeGrafter"/>
</dbReference>
<evidence type="ECO:0000256" key="1">
    <source>
        <dbReference type="ARBA" id="ARBA00022598"/>
    </source>
</evidence>
<feature type="non-terminal residue" evidence="5">
    <location>
        <position position="74"/>
    </location>
</feature>
<dbReference type="GO" id="GO:0004055">
    <property type="term" value="F:argininosuccinate synthase activity"/>
    <property type="evidence" value="ECO:0007669"/>
    <property type="project" value="InterPro"/>
</dbReference>
<dbReference type="InterPro" id="IPR048267">
    <property type="entry name" value="Arginosuc_syn_N"/>
</dbReference>
<evidence type="ECO:0000256" key="2">
    <source>
        <dbReference type="ARBA" id="ARBA00022741"/>
    </source>
</evidence>
<comment type="caution">
    <text evidence="5">The sequence shown here is derived from an EMBL/GenBank/DDBJ whole genome shotgun (WGS) entry which is preliminary data.</text>
</comment>
<dbReference type="AlphaFoldDB" id="X0XKU6"/>
<proteinExistence type="predicted"/>
<dbReference type="GO" id="GO:0005524">
    <property type="term" value="F:ATP binding"/>
    <property type="evidence" value="ECO:0007669"/>
    <property type="project" value="UniProtKB-KW"/>
</dbReference>
<dbReference type="Pfam" id="PF00764">
    <property type="entry name" value="Arginosuc_synth"/>
    <property type="match status" value="1"/>
</dbReference>
<name>X0XKU6_9ZZZZ</name>
<dbReference type="EMBL" id="BARS01049838">
    <property type="protein sequence ID" value="GAG37273.1"/>
    <property type="molecule type" value="Genomic_DNA"/>
</dbReference>